<proteinExistence type="predicted"/>
<evidence type="ECO:0000313" key="3">
    <source>
        <dbReference type="Proteomes" id="UP000004810"/>
    </source>
</evidence>
<feature type="compositionally biased region" description="Low complexity" evidence="1">
    <location>
        <begin position="180"/>
        <end position="189"/>
    </location>
</feature>
<feature type="region of interest" description="Disordered" evidence="1">
    <location>
        <begin position="214"/>
        <end position="243"/>
    </location>
</feature>
<sequence length="243" mass="27096">MLARESKEREKLLAEKAAAEKALREREEIERKLQEQKEREAAENRKRDEAAIKKWEREASREKKKYLFQKNLTDKIQEAERLEASRDEDEELGAVESVSFAMRPKDSDLQEIEEVELGADTEVDMNTEEDVIVDQKSGSQMCNSESEQACTSTEAEQSVVKKTESCSNNGLSEQSSPKDSVSSAQSVNPSSVSRIIHSLNNRQANVVNFTPLSSCKQSPPVTITSSQKLPGAPLSTVTANFPS</sequence>
<gene>
    <name evidence="2" type="ORF">WUBG_11199</name>
</gene>
<comment type="caution">
    <text evidence="2">The sequence shown here is derived from an EMBL/GenBank/DDBJ whole genome shotgun (WGS) entry which is preliminary data.</text>
</comment>
<dbReference type="Proteomes" id="UP000004810">
    <property type="component" value="Unassembled WGS sequence"/>
</dbReference>
<dbReference type="AlphaFoldDB" id="J9ERJ7"/>
<protein>
    <submittedName>
        <fullName evidence="2">Uncharacterized protein</fullName>
    </submittedName>
</protein>
<evidence type="ECO:0000313" key="2">
    <source>
        <dbReference type="EMBL" id="EJW77894.1"/>
    </source>
</evidence>
<name>J9ERJ7_WUCBA</name>
<organism evidence="2 3">
    <name type="scientific">Wuchereria bancrofti</name>
    <dbReference type="NCBI Taxonomy" id="6293"/>
    <lineage>
        <taxon>Eukaryota</taxon>
        <taxon>Metazoa</taxon>
        <taxon>Ecdysozoa</taxon>
        <taxon>Nematoda</taxon>
        <taxon>Chromadorea</taxon>
        <taxon>Rhabditida</taxon>
        <taxon>Spirurina</taxon>
        <taxon>Spiruromorpha</taxon>
        <taxon>Filarioidea</taxon>
        <taxon>Onchocercidae</taxon>
        <taxon>Wuchereria</taxon>
    </lineage>
</organism>
<accession>J9ERJ7</accession>
<feature type="compositionally biased region" description="Polar residues" evidence="1">
    <location>
        <begin position="165"/>
        <end position="179"/>
    </location>
</feature>
<feature type="region of interest" description="Disordered" evidence="1">
    <location>
        <begin position="79"/>
        <end position="109"/>
    </location>
</feature>
<dbReference type="EMBL" id="ADBV01007232">
    <property type="protein sequence ID" value="EJW77894.1"/>
    <property type="molecule type" value="Genomic_DNA"/>
</dbReference>
<feature type="region of interest" description="Disordered" evidence="1">
    <location>
        <begin position="134"/>
        <end position="189"/>
    </location>
</feature>
<feature type="compositionally biased region" description="Polar residues" evidence="1">
    <location>
        <begin position="136"/>
        <end position="156"/>
    </location>
</feature>
<evidence type="ECO:0000256" key="1">
    <source>
        <dbReference type="SAM" id="MobiDB-lite"/>
    </source>
</evidence>
<reference evidence="3" key="1">
    <citation type="submission" date="2012-08" db="EMBL/GenBank/DDBJ databases">
        <title>The Genome Sequence of Wuchereria bancrofti.</title>
        <authorList>
            <person name="Nutman T.B."/>
            <person name="Fink D.L."/>
            <person name="Russ C."/>
            <person name="Young S."/>
            <person name="Zeng Q."/>
            <person name="Koehrsen M."/>
            <person name="Alvarado L."/>
            <person name="Berlin A."/>
            <person name="Chapman S.B."/>
            <person name="Chen Z."/>
            <person name="Freedman E."/>
            <person name="Gellesch M."/>
            <person name="Goldberg J."/>
            <person name="Griggs A."/>
            <person name="Gujja S."/>
            <person name="Heilman E.R."/>
            <person name="Heiman D."/>
            <person name="Hepburn T."/>
            <person name="Howarth C."/>
            <person name="Jen D."/>
            <person name="Larson L."/>
            <person name="Lewis B."/>
            <person name="Mehta T."/>
            <person name="Park D."/>
            <person name="Pearson M."/>
            <person name="Roberts A."/>
            <person name="Saif S."/>
            <person name="Shea T."/>
            <person name="Shenoy N."/>
            <person name="Sisk P."/>
            <person name="Stolte C."/>
            <person name="Sykes S."/>
            <person name="Walk T."/>
            <person name="White J."/>
            <person name="Yandava C."/>
            <person name="Haas B."/>
            <person name="Henn M.R."/>
            <person name="Nusbaum C."/>
            <person name="Birren B."/>
        </authorList>
    </citation>
    <scope>NUCLEOTIDE SEQUENCE [LARGE SCALE GENOMIC DNA]</scope>
    <source>
        <strain evidence="3">NA</strain>
    </source>
</reference>
<feature type="compositionally biased region" description="Polar residues" evidence="1">
    <location>
        <begin position="214"/>
        <end position="228"/>
    </location>
</feature>